<evidence type="ECO:0000313" key="2">
    <source>
        <dbReference type="EMBL" id="PTQ71281.1"/>
    </source>
</evidence>
<keyword evidence="3" id="KW-1185">Reference proteome</keyword>
<dbReference type="EMBL" id="QAOH01000008">
    <property type="protein sequence ID" value="PTQ71281.1"/>
    <property type="molecule type" value="Genomic_DNA"/>
</dbReference>
<name>A0A2T5HI81_9RHOB</name>
<dbReference type="Proteomes" id="UP000244077">
    <property type="component" value="Unassembled WGS sequence"/>
</dbReference>
<feature type="signal peptide" evidence="1">
    <location>
        <begin position="1"/>
        <end position="22"/>
    </location>
</feature>
<protein>
    <recommendedName>
        <fullName evidence="4">Beta-barrel assembly complex subunit BamF</fullName>
    </recommendedName>
</protein>
<evidence type="ECO:0000256" key="1">
    <source>
        <dbReference type="SAM" id="SignalP"/>
    </source>
</evidence>
<sequence length="104" mass="10907">MTRSAFRLSLLALPLAALIACAERPDLSGRIASADTSLPWPSLISTPALAPVDNDTAYDGAVQSATTTEARARALTARAQTLSTTAVLNETDRARLLATLARNN</sequence>
<dbReference type="RefSeq" id="WP_107816765.1">
    <property type="nucleotide sequence ID" value="NZ_QAOH01000008.1"/>
</dbReference>
<evidence type="ECO:0008006" key="4">
    <source>
        <dbReference type="Google" id="ProtNLM"/>
    </source>
</evidence>
<gene>
    <name evidence="2" type="ORF">C8N42_10855</name>
</gene>
<keyword evidence="1" id="KW-0732">Signal</keyword>
<feature type="chain" id="PRO_5015660385" description="Beta-barrel assembly complex subunit BamF" evidence="1">
    <location>
        <begin position="23"/>
        <end position="104"/>
    </location>
</feature>
<comment type="caution">
    <text evidence="2">The sequence shown here is derived from an EMBL/GenBank/DDBJ whole genome shotgun (WGS) entry which is preliminary data.</text>
</comment>
<organism evidence="2 3">
    <name type="scientific">Celeribacter persicus</name>
    <dbReference type="NCBI Taxonomy" id="1651082"/>
    <lineage>
        <taxon>Bacteria</taxon>
        <taxon>Pseudomonadati</taxon>
        <taxon>Pseudomonadota</taxon>
        <taxon>Alphaproteobacteria</taxon>
        <taxon>Rhodobacterales</taxon>
        <taxon>Roseobacteraceae</taxon>
        <taxon>Celeribacter</taxon>
    </lineage>
</organism>
<accession>A0A2T5HI81</accession>
<proteinExistence type="predicted"/>
<dbReference type="AlphaFoldDB" id="A0A2T5HI81"/>
<dbReference type="PROSITE" id="PS51257">
    <property type="entry name" value="PROKAR_LIPOPROTEIN"/>
    <property type="match status" value="1"/>
</dbReference>
<reference evidence="2 3" key="1">
    <citation type="submission" date="2018-04" db="EMBL/GenBank/DDBJ databases">
        <title>Genomic Encyclopedia of Archaeal and Bacterial Type Strains, Phase II (KMG-II): from individual species to whole genera.</title>
        <authorList>
            <person name="Goeker M."/>
        </authorList>
    </citation>
    <scope>NUCLEOTIDE SEQUENCE [LARGE SCALE GENOMIC DNA]</scope>
    <source>
        <strain evidence="2 3">DSM 100434</strain>
    </source>
</reference>
<evidence type="ECO:0000313" key="3">
    <source>
        <dbReference type="Proteomes" id="UP000244077"/>
    </source>
</evidence>